<evidence type="ECO:0000313" key="4">
    <source>
        <dbReference type="Proteomes" id="UP000680656"/>
    </source>
</evidence>
<sequence length="609" mass="70762">MNSYKKPHFRNVFCSISNIITPLWSVLFHLLYSLRSSTFCPHLMMIHYLDLLNYTLIRKQSEIITPKGNIKSYPKISIIVPVYMGSVSWLREAIHSVMKQDYQNWEICLIDDGSNEKTLVAYLNSFSDSRIKVKINYVNRGVSDALNRGIELSTGEYLTFLDQDDLLLPGALSEIVTVINEKTPDFIYTDEEMMTDSLIGRFLIQPHFKPDFSQDLLFSHNYITHLMVLKRDLLNEIGWFRTEYNGAQDYDLALRATERAEKIWHIRKVLYRWRIHGLSLSHTPSTKKQCGDAGKSILESALIRREIHGWVVQNILPYHYRVKRAINGNPLVSIIIPFSDRIDLLNTCITSIIDKTTYQNWEIIGVSNNSKENSTHLFMNSLEEKDHRIRFIHLDIPFNYSYLNNHAVNNARGDYLVFMNNDIEIISPDWIETLLEHSQRDEIGAVGAKLYYPDGFIQHAGVVTGIQGFAGHPYRFYPKNHYGYFFGLMQNRNVSAVTAALMMISKQKFLSVGGFDVNNLAISLNDIDLCLRLLELKYLNVFTPFCEAFHNESASRGYETTPEQKERFAKETDYFIKRHQGFIKKGDPWYNPNLSLEDEMVRIRHKWES</sequence>
<dbReference type="EMBL" id="CP075546">
    <property type="protein sequence ID" value="QVV89245.1"/>
    <property type="molecule type" value="Genomic_DNA"/>
</dbReference>
<dbReference type="InterPro" id="IPR001173">
    <property type="entry name" value="Glyco_trans_2-like"/>
</dbReference>
<dbReference type="GeneID" id="65095823"/>
<dbReference type="EC" id="2.4.-.-" evidence="3"/>
<feature type="domain" description="Glycosyltransferase 2-like" evidence="2">
    <location>
        <begin position="333"/>
        <end position="465"/>
    </location>
</feature>
<dbReference type="InterPro" id="IPR029044">
    <property type="entry name" value="Nucleotide-diphossugar_trans"/>
</dbReference>
<name>A0A8E7AYQ9_9EURY</name>
<dbReference type="GO" id="GO:0016757">
    <property type="term" value="F:glycosyltransferase activity"/>
    <property type="evidence" value="ECO:0007669"/>
    <property type="project" value="UniProtKB-KW"/>
</dbReference>
<dbReference type="KEGG" id="mrtj:KHC33_01525"/>
<evidence type="ECO:0000256" key="1">
    <source>
        <dbReference type="SAM" id="Phobius"/>
    </source>
</evidence>
<feature type="transmembrane region" description="Helical" evidence="1">
    <location>
        <begin position="12"/>
        <end position="32"/>
    </location>
</feature>
<keyword evidence="1" id="KW-0812">Transmembrane</keyword>
<dbReference type="Gene3D" id="3.90.550.10">
    <property type="entry name" value="Spore Coat Polysaccharide Biosynthesis Protein SpsA, Chain A"/>
    <property type="match status" value="2"/>
</dbReference>
<dbReference type="SUPFAM" id="SSF53448">
    <property type="entry name" value="Nucleotide-diphospho-sugar transferases"/>
    <property type="match status" value="2"/>
</dbReference>
<proteinExistence type="predicted"/>
<keyword evidence="4" id="KW-1185">Reference proteome</keyword>
<dbReference type="PANTHER" id="PTHR43179">
    <property type="entry name" value="RHAMNOSYLTRANSFERASE WBBL"/>
    <property type="match status" value="1"/>
</dbReference>
<dbReference type="PANTHER" id="PTHR43179:SF7">
    <property type="entry name" value="RHAMNOSYLTRANSFERASE WBBL"/>
    <property type="match status" value="1"/>
</dbReference>
<dbReference type="Pfam" id="PF00535">
    <property type="entry name" value="Glycos_transf_2"/>
    <property type="match status" value="2"/>
</dbReference>
<organism evidence="3 4">
    <name type="scientific">Methanospirillum purgamenti</name>
    <dbReference type="NCBI Taxonomy" id="2834276"/>
    <lineage>
        <taxon>Archaea</taxon>
        <taxon>Methanobacteriati</taxon>
        <taxon>Methanobacteriota</taxon>
        <taxon>Stenosarchaea group</taxon>
        <taxon>Methanomicrobia</taxon>
        <taxon>Methanomicrobiales</taxon>
        <taxon>Methanospirillaceae</taxon>
        <taxon>Methanospirillum</taxon>
    </lineage>
</organism>
<dbReference type="RefSeq" id="WP_214420045.1">
    <property type="nucleotide sequence ID" value="NZ_CP075546.1"/>
</dbReference>
<keyword evidence="3" id="KW-0328">Glycosyltransferase</keyword>
<evidence type="ECO:0000313" key="3">
    <source>
        <dbReference type="EMBL" id="QVV89245.1"/>
    </source>
</evidence>
<keyword evidence="1" id="KW-1133">Transmembrane helix</keyword>
<keyword evidence="1" id="KW-0472">Membrane</keyword>
<evidence type="ECO:0000259" key="2">
    <source>
        <dbReference type="Pfam" id="PF00535"/>
    </source>
</evidence>
<gene>
    <name evidence="3" type="ORF">KHC33_01525</name>
</gene>
<dbReference type="CDD" id="cd04184">
    <property type="entry name" value="GT2_RfbC_Mx_like"/>
    <property type="match status" value="1"/>
</dbReference>
<keyword evidence="3" id="KW-0808">Transferase</keyword>
<reference evidence="3 4" key="1">
    <citation type="submission" date="2021-05" db="EMBL/GenBank/DDBJ databases">
        <title>A novel Methanospirillum isolate from a pyrite-forming mixed culture.</title>
        <authorList>
            <person name="Bunk B."/>
            <person name="Sproer C."/>
            <person name="Spring S."/>
            <person name="Pester M."/>
        </authorList>
    </citation>
    <scope>NUCLEOTIDE SEQUENCE [LARGE SCALE GENOMIC DNA]</scope>
    <source>
        <strain evidence="3 4">J.3.6.1-F.2.7.3</strain>
    </source>
</reference>
<dbReference type="AlphaFoldDB" id="A0A8E7AYQ9"/>
<protein>
    <submittedName>
        <fullName evidence="3">Glycosyltransferase</fullName>
        <ecNumber evidence="3">2.4.-.-</ecNumber>
    </submittedName>
</protein>
<feature type="domain" description="Glycosyltransferase 2-like" evidence="2">
    <location>
        <begin position="77"/>
        <end position="188"/>
    </location>
</feature>
<accession>A0A8E7AYQ9</accession>
<dbReference type="Proteomes" id="UP000680656">
    <property type="component" value="Chromosome"/>
</dbReference>